<feature type="non-terminal residue" evidence="3">
    <location>
        <position position="1"/>
    </location>
</feature>
<accession>A0ABV6NNJ9</accession>
<organism evidence="3 4">
    <name type="scientific">Halalkalibacter alkalisediminis</name>
    <dbReference type="NCBI Taxonomy" id="935616"/>
    <lineage>
        <taxon>Bacteria</taxon>
        <taxon>Bacillati</taxon>
        <taxon>Bacillota</taxon>
        <taxon>Bacilli</taxon>
        <taxon>Bacillales</taxon>
        <taxon>Bacillaceae</taxon>
        <taxon>Halalkalibacter</taxon>
    </lineage>
</organism>
<evidence type="ECO:0000259" key="1">
    <source>
        <dbReference type="Pfam" id="PF01609"/>
    </source>
</evidence>
<dbReference type="InterPro" id="IPR012337">
    <property type="entry name" value="RNaseH-like_sf"/>
</dbReference>
<dbReference type="Pfam" id="PF01609">
    <property type="entry name" value="DDE_Tnp_1"/>
    <property type="match status" value="1"/>
</dbReference>
<gene>
    <name evidence="2" type="ORF">ACFFH4_15435</name>
    <name evidence="3" type="ORF">ACFFH4_25770</name>
</gene>
<proteinExistence type="predicted"/>
<comment type="caution">
    <text evidence="3">The sequence shown here is derived from an EMBL/GenBank/DDBJ whole genome shotgun (WGS) entry which is preliminary data.</text>
</comment>
<evidence type="ECO:0000313" key="3">
    <source>
        <dbReference type="EMBL" id="MFC0562251.1"/>
    </source>
</evidence>
<sequence>FELSANEIGELYRYRWKIETFFKWMKQHLKIKSFYGKSENAVCNQIWIALITYCLQVLLQQSVHHEGPLLEIKQTLKILLLDGFDAFLCALFRQPTRSSKGRRKLNWVEEFRVIEQQFLEGEVSHLDDLTYDPVFTN</sequence>
<dbReference type="Gene3D" id="3.90.350.10">
    <property type="entry name" value="Transposase Inhibitor Protein From Tn5, Chain A, domain 1"/>
    <property type="match status" value="1"/>
</dbReference>
<dbReference type="PANTHER" id="PTHR33258:SF1">
    <property type="entry name" value="TRANSPOSASE INSL FOR INSERTION SEQUENCE ELEMENT IS186A-RELATED"/>
    <property type="match status" value="1"/>
</dbReference>
<feature type="domain" description="Transposase IS4-like" evidence="1">
    <location>
        <begin position="2"/>
        <end position="55"/>
    </location>
</feature>
<dbReference type="RefSeq" id="WP_390186775.1">
    <property type="nucleotide sequence ID" value="NZ_JBHLTR010000026.1"/>
</dbReference>
<protein>
    <submittedName>
        <fullName evidence="3">Transposase</fullName>
    </submittedName>
</protein>
<name>A0ABV6NNJ9_9BACI</name>
<dbReference type="EMBL" id="JBHLTR010000026">
    <property type="protein sequence ID" value="MFC0560396.1"/>
    <property type="molecule type" value="Genomic_DNA"/>
</dbReference>
<dbReference type="EMBL" id="JBHLTR010000118">
    <property type="protein sequence ID" value="MFC0562251.1"/>
    <property type="molecule type" value="Genomic_DNA"/>
</dbReference>
<dbReference type="InterPro" id="IPR002559">
    <property type="entry name" value="Transposase_11"/>
</dbReference>
<dbReference type="SUPFAM" id="SSF53098">
    <property type="entry name" value="Ribonuclease H-like"/>
    <property type="match status" value="1"/>
</dbReference>
<dbReference type="Proteomes" id="UP001589833">
    <property type="component" value="Unassembled WGS sequence"/>
</dbReference>
<keyword evidence="4" id="KW-1185">Reference proteome</keyword>
<reference evidence="3 4" key="1">
    <citation type="submission" date="2024-09" db="EMBL/GenBank/DDBJ databases">
        <authorList>
            <person name="Sun Q."/>
            <person name="Mori K."/>
        </authorList>
    </citation>
    <scope>NUCLEOTIDE SEQUENCE [LARGE SCALE GENOMIC DNA]</scope>
    <source>
        <strain evidence="3 4">NCAIM B.02301</strain>
    </source>
</reference>
<dbReference type="PANTHER" id="PTHR33258">
    <property type="entry name" value="TRANSPOSASE INSL FOR INSERTION SEQUENCE ELEMENT IS186A-RELATED"/>
    <property type="match status" value="1"/>
</dbReference>
<evidence type="ECO:0000313" key="4">
    <source>
        <dbReference type="Proteomes" id="UP001589833"/>
    </source>
</evidence>
<evidence type="ECO:0000313" key="2">
    <source>
        <dbReference type="EMBL" id="MFC0560396.1"/>
    </source>
</evidence>